<dbReference type="InterPro" id="IPR011527">
    <property type="entry name" value="ABC1_TM_dom"/>
</dbReference>
<dbReference type="HOGENOM" id="CLU_466124_0_0_3"/>
<dbReference type="eggNOG" id="COG1132">
    <property type="taxonomic scope" value="Bacteria"/>
</dbReference>
<dbReference type="SUPFAM" id="SSF52540">
    <property type="entry name" value="P-loop containing nucleoside triphosphate hydrolases"/>
    <property type="match status" value="1"/>
</dbReference>
<evidence type="ECO:0000256" key="7">
    <source>
        <dbReference type="SAM" id="Phobius"/>
    </source>
</evidence>
<dbReference type="GO" id="GO:0016887">
    <property type="term" value="F:ATP hydrolysis activity"/>
    <property type="evidence" value="ECO:0007669"/>
    <property type="project" value="InterPro"/>
</dbReference>
<feature type="transmembrane region" description="Helical" evidence="7">
    <location>
        <begin position="39"/>
        <end position="65"/>
    </location>
</feature>
<feature type="transmembrane region" description="Helical" evidence="7">
    <location>
        <begin position="77"/>
        <end position="99"/>
    </location>
</feature>
<evidence type="ECO:0000256" key="2">
    <source>
        <dbReference type="ARBA" id="ARBA00022692"/>
    </source>
</evidence>
<dbReference type="EMBL" id="BX569689">
    <property type="protein sequence ID" value="CAE06732.1"/>
    <property type="molecule type" value="Genomic_DNA"/>
</dbReference>
<dbReference type="STRING" id="84588.SYNW0217"/>
<keyword evidence="6 7" id="KW-0472">Membrane</keyword>
<dbReference type="Gene3D" id="1.20.1560.10">
    <property type="entry name" value="ABC transporter type 1, transmembrane domain"/>
    <property type="match status" value="1"/>
</dbReference>
<dbReference type="InterPro" id="IPR039421">
    <property type="entry name" value="Type_1_exporter"/>
</dbReference>
<evidence type="ECO:0000259" key="9">
    <source>
        <dbReference type="PROSITE" id="PS50929"/>
    </source>
</evidence>
<sequence>MNPAPVSSALNETGPQPLPRRRQVQLLKALALEAGWRHLAWLSGLSCLSSLLDIAGLGLAVTLLLGSGSSTDTAPLISGLPVAASLGLLVGLILLRGLIQAQVDINRERLRSGFTDRLRQQLLHQVFEASSAQLDQLGRGELLALLMADINRTALSLDQAVRMGQSLLAMGIYLASVVLVGQATAWPLLLALLATTAAALLQRSGSWGLGRIQSRLNTALQRTVGDGLHGLKALRAATAEGWLLQRFAKETAEGRWLLRERVRRRAGYNAWRDTLVVAVAGVWMLLQGETLTAETLTTTLVLAYRASASLSTVVQARRLCLGNLPGYEALRQRRGQLVPRQGDASDRTIADASLTTLSTARWNELHWSSGADTSTGLTSLDMYANGLVAITGPSGSGKTTLIDRVCGLLNEEDSHWQLNGAGNTWRLSGLAGARQMHQLIAYAPQNAVLFEASLRENLLLGADHHQDAIETWLQRLGLAHLLERPGGLDAPLALAQDPFSGGEIHRLGLLRAWLRDKPFEVLDEPTAFLDAKAAEHVRSVIRERAQQRLMLISSHDSELLAQADQVITVTPTPASPPAAAPARTS</sequence>
<protein>
    <submittedName>
        <fullName evidence="10">ABC transporter, ATP binding component</fullName>
    </submittedName>
</protein>
<dbReference type="GO" id="GO:0005524">
    <property type="term" value="F:ATP binding"/>
    <property type="evidence" value="ECO:0007669"/>
    <property type="project" value="UniProtKB-KW"/>
</dbReference>
<organism evidence="10 11">
    <name type="scientific">Parasynechococcus marenigrum (strain WH8102)</name>
    <dbReference type="NCBI Taxonomy" id="84588"/>
    <lineage>
        <taxon>Bacteria</taxon>
        <taxon>Bacillati</taxon>
        <taxon>Cyanobacteriota</taxon>
        <taxon>Cyanophyceae</taxon>
        <taxon>Synechococcales</taxon>
        <taxon>Prochlorococcaceae</taxon>
        <taxon>Parasynechococcus</taxon>
        <taxon>Parasynechococcus marenigrum</taxon>
    </lineage>
</organism>
<feature type="domain" description="ABC transmembrane type-1" evidence="9">
    <location>
        <begin position="42"/>
        <end position="316"/>
    </location>
</feature>
<evidence type="ECO:0000256" key="4">
    <source>
        <dbReference type="ARBA" id="ARBA00022840"/>
    </source>
</evidence>
<keyword evidence="5 7" id="KW-1133">Transmembrane helix</keyword>
<feature type="domain" description="ABC transporter" evidence="8">
    <location>
        <begin position="360"/>
        <end position="582"/>
    </location>
</feature>
<evidence type="ECO:0000256" key="6">
    <source>
        <dbReference type="ARBA" id="ARBA00023136"/>
    </source>
</evidence>
<keyword evidence="11" id="KW-1185">Reference proteome</keyword>
<dbReference type="SMART" id="SM00382">
    <property type="entry name" value="AAA"/>
    <property type="match status" value="1"/>
</dbReference>
<dbReference type="InterPro" id="IPR027417">
    <property type="entry name" value="P-loop_NTPase"/>
</dbReference>
<dbReference type="GO" id="GO:0005886">
    <property type="term" value="C:plasma membrane"/>
    <property type="evidence" value="ECO:0007669"/>
    <property type="project" value="UniProtKB-SubCell"/>
</dbReference>
<dbReference type="InterPro" id="IPR003439">
    <property type="entry name" value="ABC_transporter-like_ATP-bd"/>
</dbReference>
<dbReference type="InterPro" id="IPR036640">
    <property type="entry name" value="ABC1_TM_sf"/>
</dbReference>
<dbReference type="PANTHER" id="PTHR24221">
    <property type="entry name" value="ATP-BINDING CASSETTE SUB-FAMILY B"/>
    <property type="match status" value="1"/>
</dbReference>
<evidence type="ECO:0000256" key="5">
    <source>
        <dbReference type="ARBA" id="ARBA00022989"/>
    </source>
</evidence>
<dbReference type="PROSITE" id="PS50929">
    <property type="entry name" value="ABC_TM1F"/>
    <property type="match status" value="1"/>
</dbReference>
<proteinExistence type="predicted"/>
<dbReference type="SUPFAM" id="SSF90123">
    <property type="entry name" value="ABC transporter transmembrane region"/>
    <property type="match status" value="1"/>
</dbReference>
<evidence type="ECO:0000256" key="3">
    <source>
        <dbReference type="ARBA" id="ARBA00022741"/>
    </source>
</evidence>
<dbReference type="RefSeq" id="WP_011127093.1">
    <property type="nucleotide sequence ID" value="NC_005070.1"/>
</dbReference>
<keyword evidence="3" id="KW-0547">Nucleotide-binding</keyword>
<dbReference type="KEGG" id="syw:SYNW0217"/>
<dbReference type="PROSITE" id="PS50893">
    <property type="entry name" value="ABC_TRANSPORTER_2"/>
    <property type="match status" value="1"/>
</dbReference>
<accession>Q7U9N7</accession>
<reference evidence="10 11" key="1">
    <citation type="journal article" date="2003" name="Nature">
        <title>The genome of a motile marine Synechococcus.</title>
        <authorList>
            <person name="Palenik B."/>
            <person name="Brahamsha B."/>
            <person name="Larimer F."/>
            <person name="Land M."/>
            <person name="Hauser L."/>
            <person name="Chain P."/>
            <person name="Lamerdin J."/>
            <person name="Regala W."/>
            <person name="Allen E.A."/>
            <person name="McCarren J."/>
            <person name="Paulsen I."/>
            <person name="Dufresne A."/>
            <person name="Partensky F."/>
            <person name="Webb E."/>
            <person name="Waterbury J."/>
        </authorList>
    </citation>
    <scope>NUCLEOTIDE SEQUENCE [LARGE SCALE GENOMIC DNA]</scope>
    <source>
        <strain evidence="10 11">WH8102</strain>
    </source>
</reference>
<dbReference type="Gene3D" id="3.40.50.300">
    <property type="entry name" value="P-loop containing nucleotide triphosphate hydrolases"/>
    <property type="match status" value="1"/>
</dbReference>
<keyword evidence="2 7" id="KW-0812">Transmembrane</keyword>
<evidence type="ECO:0000313" key="10">
    <source>
        <dbReference type="EMBL" id="CAE06732.1"/>
    </source>
</evidence>
<dbReference type="Proteomes" id="UP000001422">
    <property type="component" value="Chromosome"/>
</dbReference>
<dbReference type="Pfam" id="PF00005">
    <property type="entry name" value="ABC_tran"/>
    <property type="match status" value="1"/>
</dbReference>
<dbReference type="InterPro" id="IPR003593">
    <property type="entry name" value="AAA+_ATPase"/>
</dbReference>
<comment type="subcellular location">
    <subcellularLocation>
        <location evidence="1">Cell membrane</location>
        <topology evidence="1">Multi-pass membrane protein</topology>
    </subcellularLocation>
</comment>
<dbReference type="PANTHER" id="PTHR24221:SF654">
    <property type="entry name" value="ATP-BINDING CASSETTE SUB-FAMILY B MEMBER 6"/>
    <property type="match status" value="1"/>
</dbReference>
<gene>
    <name evidence="10" type="ordered locus">SYNW0217</name>
</gene>
<dbReference type="GO" id="GO:0140359">
    <property type="term" value="F:ABC-type transporter activity"/>
    <property type="evidence" value="ECO:0007669"/>
    <property type="project" value="InterPro"/>
</dbReference>
<evidence type="ECO:0000259" key="8">
    <source>
        <dbReference type="PROSITE" id="PS50893"/>
    </source>
</evidence>
<dbReference type="GO" id="GO:0034040">
    <property type="term" value="F:ATPase-coupled lipid transmembrane transporter activity"/>
    <property type="evidence" value="ECO:0007669"/>
    <property type="project" value="TreeGrafter"/>
</dbReference>
<name>Q7U9N7_PARMW</name>
<evidence type="ECO:0000256" key="1">
    <source>
        <dbReference type="ARBA" id="ARBA00004651"/>
    </source>
</evidence>
<evidence type="ECO:0000313" key="11">
    <source>
        <dbReference type="Proteomes" id="UP000001422"/>
    </source>
</evidence>
<keyword evidence="4" id="KW-0067">ATP-binding</keyword>
<dbReference type="AlphaFoldDB" id="Q7U9N7"/>